<geneLocation type="plasmid" evidence="15 16">
    <name>pLPU83d</name>
</geneLocation>
<organism evidence="15 16">
    <name type="scientific">Rhizobium favelukesii</name>
    <dbReference type="NCBI Taxonomy" id="348824"/>
    <lineage>
        <taxon>Bacteria</taxon>
        <taxon>Pseudomonadati</taxon>
        <taxon>Pseudomonadota</taxon>
        <taxon>Alphaproteobacteria</taxon>
        <taxon>Hyphomicrobiales</taxon>
        <taxon>Rhizobiaceae</taxon>
        <taxon>Rhizobium/Agrobacterium group</taxon>
        <taxon>Rhizobium</taxon>
    </lineage>
</organism>
<comment type="similarity">
    <text evidence="2">In the C-terminal section; belongs to the transpeptidase family.</text>
</comment>
<reference evidence="15" key="1">
    <citation type="submission" date="2013-11" db="EMBL/GenBank/DDBJ databases">
        <title>Draft genome sequence of the broad-host-range Rhizobium sp. LPU83 strain, a member of the low-genetic diversity Oregon-like Rhizobium sp. group.</title>
        <authorList>
            <person name="Wibberg D."/>
            <person name="Puehler A."/>
            <person name="Schlueter A."/>
        </authorList>
    </citation>
    <scope>NUCLEOTIDE SEQUENCE [LARGE SCALE GENOMIC DNA]</scope>
    <source>
        <strain evidence="15">LPU83</strain>
        <plasmid evidence="15">pLPU83d</plasmid>
    </source>
</reference>
<keyword evidence="15" id="KW-0614">Plasmid</keyword>
<dbReference type="Pfam" id="PF00905">
    <property type="entry name" value="Transpeptidase"/>
    <property type="match status" value="1"/>
</dbReference>
<dbReference type="AlphaFoldDB" id="W6RRX8"/>
<dbReference type="InterPro" id="IPR001264">
    <property type="entry name" value="Glyco_trans_51"/>
</dbReference>
<evidence type="ECO:0000256" key="11">
    <source>
        <dbReference type="ARBA" id="ARBA00049902"/>
    </source>
</evidence>
<dbReference type="GO" id="GO:0009252">
    <property type="term" value="P:peptidoglycan biosynthetic process"/>
    <property type="evidence" value="ECO:0007669"/>
    <property type="project" value="UniProtKB-UniPathway"/>
</dbReference>
<comment type="catalytic activity">
    <reaction evidence="11">
        <text>[GlcNAc-(1-&gt;4)-Mur2Ac(oyl-L-Ala-gamma-D-Glu-L-Lys-D-Ala-D-Ala)](n)-di-trans,octa-cis-undecaprenyl diphosphate + beta-D-GlcNAc-(1-&gt;4)-Mur2Ac(oyl-L-Ala-gamma-D-Glu-L-Lys-D-Ala-D-Ala)-di-trans,octa-cis-undecaprenyl diphosphate = [GlcNAc-(1-&gt;4)-Mur2Ac(oyl-L-Ala-gamma-D-Glu-L-Lys-D-Ala-D-Ala)](n+1)-di-trans,octa-cis-undecaprenyl diphosphate + di-trans,octa-cis-undecaprenyl diphosphate + H(+)</text>
        <dbReference type="Rhea" id="RHEA:23708"/>
        <dbReference type="Rhea" id="RHEA-COMP:9602"/>
        <dbReference type="Rhea" id="RHEA-COMP:9603"/>
        <dbReference type="ChEBI" id="CHEBI:15378"/>
        <dbReference type="ChEBI" id="CHEBI:58405"/>
        <dbReference type="ChEBI" id="CHEBI:60033"/>
        <dbReference type="ChEBI" id="CHEBI:78435"/>
        <dbReference type="EC" id="2.4.99.28"/>
    </reaction>
</comment>
<protein>
    <recommendedName>
        <fullName evidence="10">peptidoglycan glycosyltransferase</fullName>
        <ecNumber evidence="10">2.4.99.28</ecNumber>
    </recommendedName>
</protein>
<dbReference type="PATRIC" id="fig|348824.6.peg.5798"/>
<evidence type="ECO:0000256" key="2">
    <source>
        <dbReference type="ARBA" id="ARBA00007090"/>
    </source>
</evidence>
<evidence type="ECO:0000256" key="10">
    <source>
        <dbReference type="ARBA" id="ARBA00044770"/>
    </source>
</evidence>
<feature type="domain" description="Glycosyl transferase family 51" evidence="13">
    <location>
        <begin position="62"/>
        <end position="227"/>
    </location>
</feature>
<dbReference type="UniPathway" id="UPA00219"/>
<evidence type="ECO:0000259" key="13">
    <source>
        <dbReference type="Pfam" id="PF00912"/>
    </source>
</evidence>
<keyword evidence="7" id="KW-0808">Transferase</keyword>
<dbReference type="SUPFAM" id="SSF53955">
    <property type="entry name" value="Lysozyme-like"/>
    <property type="match status" value="1"/>
</dbReference>
<keyword evidence="6" id="KW-0328">Glycosyltransferase</keyword>
<feature type="domain" description="Penicillin-binding protein transpeptidase" evidence="12">
    <location>
        <begin position="305"/>
        <end position="532"/>
    </location>
</feature>
<evidence type="ECO:0000256" key="9">
    <source>
        <dbReference type="ARBA" id="ARBA00023268"/>
    </source>
</evidence>
<dbReference type="GO" id="GO:0008955">
    <property type="term" value="F:peptidoglycan glycosyltransferase activity"/>
    <property type="evidence" value="ECO:0007669"/>
    <property type="project" value="UniProtKB-EC"/>
</dbReference>
<comment type="similarity">
    <text evidence="3">In the N-terminal section; belongs to the glycosyltransferase 51 family.</text>
</comment>
<dbReference type="Proteomes" id="UP000019443">
    <property type="component" value="Plasmid pLPU83d"/>
</dbReference>
<keyword evidence="4" id="KW-0121">Carboxypeptidase</keyword>
<gene>
    <name evidence="15" type="ORF">LPU83_pLPU83d_0202</name>
</gene>
<dbReference type="GO" id="GO:0030288">
    <property type="term" value="C:outer membrane-bounded periplasmic space"/>
    <property type="evidence" value="ECO:0007669"/>
    <property type="project" value="TreeGrafter"/>
</dbReference>
<name>W6RRX8_9HYPH</name>
<dbReference type="EC" id="2.4.99.28" evidence="10"/>
<dbReference type="InterPro" id="IPR036950">
    <property type="entry name" value="PBP_transglycosylase"/>
</dbReference>
<dbReference type="RefSeq" id="WP_024316894.1">
    <property type="nucleotide sequence ID" value="NZ_ATTO01000041.1"/>
</dbReference>
<dbReference type="GO" id="GO:0008658">
    <property type="term" value="F:penicillin binding"/>
    <property type="evidence" value="ECO:0007669"/>
    <property type="project" value="InterPro"/>
</dbReference>
<evidence type="ECO:0000313" key="15">
    <source>
        <dbReference type="EMBL" id="CDM61573.1"/>
    </source>
</evidence>
<dbReference type="Pfam" id="PF06832">
    <property type="entry name" value="BiPBP_C"/>
    <property type="match status" value="1"/>
</dbReference>
<dbReference type="Gene3D" id="3.40.710.10">
    <property type="entry name" value="DD-peptidase/beta-lactamase superfamily"/>
    <property type="match status" value="1"/>
</dbReference>
<dbReference type="GO" id="GO:0004180">
    <property type="term" value="F:carboxypeptidase activity"/>
    <property type="evidence" value="ECO:0007669"/>
    <property type="project" value="UniProtKB-KW"/>
</dbReference>
<dbReference type="InterPro" id="IPR050396">
    <property type="entry name" value="Glycosyltr_51/Transpeptidase"/>
</dbReference>
<dbReference type="InterPro" id="IPR012338">
    <property type="entry name" value="Beta-lactam/transpept-like"/>
</dbReference>
<evidence type="ECO:0000256" key="4">
    <source>
        <dbReference type="ARBA" id="ARBA00022645"/>
    </source>
</evidence>
<proteinExistence type="inferred from homology"/>
<evidence type="ECO:0000259" key="14">
    <source>
        <dbReference type="Pfam" id="PF06832"/>
    </source>
</evidence>
<evidence type="ECO:0000256" key="7">
    <source>
        <dbReference type="ARBA" id="ARBA00022679"/>
    </source>
</evidence>
<dbReference type="GO" id="GO:0006508">
    <property type="term" value="P:proteolysis"/>
    <property type="evidence" value="ECO:0007669"/>
    <property type="project" value="UniProtKB-KW"/>
</dbReference>
<dbReference type="InterPro" id="IPR011815">
    <property type="entry name" value="PBP_1c"/>
</dbReference>
<evidence type="ECO:0000256" key="8">
    <source>
        <dbReference type="ARBA" id="ARBA00022801"/>
    </source>
</evidence>
<dbReference type="PANTHER" id="PTHR32282:SF15">
    <property type="entry name" value="PENICILLIN-BINDING PROTEIN 1C"/>
    <property type="match status" value="1"/>
</dbReference>
<keyword evidence="5" id="KW-0645">Protease</keyword>
<dbReference type="SUPFAM" id="SSF56601">
    <property type="entry name" value="beta-lactamase/transpeptidase-like"/>
    <property type="match status" value="1"/>
</dbReference>
<evidence type="ECO:0000259" key="12">
    <source>
        <dbReference type="Pfam" id="PF00905"/>
    </source>
</evidence>
<keyword evidence="16" id="KW-1185">Reference proteome</keyword>
<dbReference type="Gene3D" id="1.10.3810.10">
    <property type="entry name" value="Biosynthetic peptidoglycan transglycosylase-like"/>
    <property type="match status" value="1"/>
</dbReference>
<comment type="pathway">
    <text evidence="1">Cell wall biogenesis; peptidoglycan biosynthesis.</text>
</comment>
<dbReference type="EMBL" id="HG916855">
    <property type="protein sequence ID" value="CDM61573.1"/>
    <property type="molecule type" value="Genomic_DNA"/>
</dbReference>
<evidence type="ECO:0000256" key="3">
    <source>
        <dbReference type="ARBA" id="ARBA00007739"/>
    </source>
</evidence>
<dbReference type="NCBIfam" id="TIGR02073">
    <property type="entry name" value="PBP_1c"/>
    <property type="match status" value="1"/>
</dbReference>
<dbReference type="InterPro" id="IPR023346">
    <property type="entry name" value="Lysozyme-like_dom_sf"/>
</dbReference>
<evidence type="ECO:0000256" key="1">
    <source>
        <dbReference type="ARBA" id="ARBA00004752"/>
    </source>
</evidence>
<evidence type="ECO:0000313" key="16">
    <source>
        <dbReference type="Proteomes" id="UP000019443"/>
    </source>
</evidence>
<sequence>MRLTRKLAIGSVAGIFLAGAGLFLLEAADQAYPPPLDKAYAVSAEVLDADGQLLRAFATPDGLWRLKTTGTDVDPQFLKMLVAYEDRRFYTHGGIDLQAIARAAVQFVTNGRIVSGASTLSMQVARLIEPRQGRSLSAKLLQMARAIQIERRLTKDEILNLYLTHAPYGGNLEGARAASLAYFGKEPRRLTVAEAALLVALPQLPEKRRPDRNLAAALTARKRVLERVGVAEAVGEGEAARAEVVPVPARRMQLPALAAHVAEAARRKDPKALQYGTTLKKTVQTGLEAVARAAALKLGPKLSIAMVMADAQTGDIVGEVGSADYFDASRSGWIDMTRASRSPGSTLKPFIYGLAFEEGLVSQETIIEDRPADFFGYRPRNFDMSYQGDVTVREALQLSLNVPAVKLLDAVNPAKLLIRFRRAEVRPLLPPNETPGLAIGLGGLGITLKDLVQLYTALANRGRPSLIGDGVNERPGKIDGEGLLDPVAVWNVADILSGVIPPPGAPKRGIAYKTGTSYGYRDAWSVGYDGRYVLGVWVGRPDNGAAPGLTGYGTAAPILFEGFAKSGIATTPLPRPPSGALRIAQAELPISQRRFAINQNGLLTTSSREPAPQIVYPPEGAHVDLGARTGDLSPLMLKLQGGRAPFRWLANGKPLPDVSRRRTNQWIPDGGGYSKLTVIDAMGRAASVGVFVE</sequence>
<dbReference type="HOGENOM" id="CLU_006354_7_3_5"/>
<keyword evidence="8" id="KW-0378">Hydrolase</keyword>
<dbReference type="KEGG" id="rhl:LPU83_pLPU83d_0202"/>
<evidence type="ECO:0000256" key="5">
    <source>
        <dbReference type="ARBA" id="ARBA00022670"/>
    </source>
</evidence>
<accession>W6RRX8</accession>
<keyword evidence="9" id="KW-0511">Multifunctional enzyme</keyword>
<feature type="domain" description="Penicillin-binding C-terminal" evidence="14">
    <location>
        <begin position="606"/>
        <end position="689"/>
    </location>
</feature>
<dbReference type="InterPro" id="IPR001460">
    <property type="entry name" value="PCN-bd_Tpept"/>
</dbReference>
<evidence type="ECO:0000256" key="6">
    <source>
        <dbReference type="ARBA" id="ARBA00022676"/>
    </source>
</evidence>
<dbReference type="InterPro" id="IPR009647">
    <property type="entry name" value="PBP_C"/>
</dbReference>
<dbReference type="PANTHER" id="PTHR32282">
    <property type="entry name" value="BINDING PROTEIN TRANSPEPTIDASE, PUTATIVE-RELATED"/>
    <property type="match status" value="1"/>
</dbReference>
<dbReference type="Pfam" id="PF00912">
    <property type="entry name" value="Transgly"/>
    <property type="match status" value="1"/>
</dbReference>